<dbReference type="EMBL" id="AGUD01000230">
    <property type="protein sequence ID" value="EHN10267.1"/>
    <property type="molecule type" value="Genomic_DNA"/>
</dbReference>
<dbReference type="InterPro" id="IPR042070">
    <property type="entry name" value="PucR_C-HTH_sf"/>
</dbReference>
<proteinExistence type="predicted"/>
<evidence type="ECO:0000259" key="1">
    <source>
        <dbReference type="Pfam" id="PF13556"/>
    </source>
</evidence>
<evidence type="ECO:0000313" key="2">
    <source>
        <dbReference type="EMBL" id="EHN10267.1"/>
    </source>
</evidence>
<keyword evidence="3" id="KW-1185">Reference proteome</keyword>
<dbReference type="Gene3D" id="1.10.10.2840">
    <property type="entry name" value="PucR C-terminal helix-turn-helix domain"/>
    <property type="match status" value="1"/>
</dbReference>
<accession>H0E7T3</accession>
<gene>
    <name evidence="2" type="ORF">PAI11_28870</name>
</gene>
<comment type="caution">
    <text evidence="2">The sequence shown here is derived from an EMBL/GenBank/DDBJ whole genome shotgun (WGS) entry which is preliminary data.</text>
</comment>
<dbReference type="AlphaFoldDB" id="H0E7T3"/>
<evidence type="ECO:0000313" key="3">
    <source>
        <dbReference type="Proteomes" id="UP000005143"/>
    </source>
</evidence>
<name>H0E7T3_9ACTN</name>
<sequence>MLEPALHDLASAAGPLDAGVGRATANVEQLPRSYQDARFALQQLANVDAGGRSRVLGHEQLDLVTALVCDADPHLFAPRRQAVIDALGGPPLEDTLRVFLEHRLDVTSTAQALHLHPNSLRYRLSRIEERLGRSLRDPGTIAMLHVAFRFGWAFRDG</sequence>
<reference evidence="2 3" key="1">
    <citation type="journal article" date="2013" name="Biodegradation">
        <title>Quantitative proteomic analysis of ibuprofen-degrading Patulibacter sp. strain I11.</title>
        <authorList>
            <person name="Almeida B."/>
            <person name="Kjeldal H."/>
            <person name="Lolas I."/>
            <person name="Knudsen A.D."/>
            <person name="Carvalho G."/>
            <person name="Nielsen K.L."/>
            <person name="Barreto Crespo M.T."/>
            <person name="Stensballe A."/>
            <person name="Nielsen J.L."/>
        </authorList>
    </citation>
    <scope>NUCLEOTIDE SEQUENCE [LARGE SCALE GENOMIC DNA]</scope>
    <source>
        <strain evidence="2 3">I11</strain>
    </source>
</reference>
<dbReference type="Proteomes" id="UP000005143">
    <property type="component" value="Unassembled WGS sequence"/>
</dbReference>
<dbReference type="PANTHER" id="PTHR33744">
    <property type="entry name" value="CARBOHYDRATE DIACID REGULATOR"/>
    <property type="match status" value="1"/>
</dbReference>
<feature type="domain" description="PucR C-terminal helix-turn-helix" evidence="1">
    <location>
        <begin position="94"/>
        <end position="149"/>
    </location>
</feature>
<dbReference type="Pfam" id="PF13556">
    <property type="entry name" value="HTH_30"/>
    <property type="match status" value="1"/>
</dbReference>
<dbReference type="InterPro" id="IPR025736">
    <property type="entry name" value="PucR_C-HTH_dom"/>
</dbReference>
<protein>
    <recommendedName>
        <fullName evidence="1">PucR C-terminal helix-turn-helix domain-containing protein</fullName>
    </recommendedName>
</protein>
<dbReference type="InterPro" id="IPR051448">
    <property type="entry name" value="CdaR-like_regulators"/>
</dbReference>
<organism evidence="2 3">
    <name type="scientific">Patulibacter medicamentivorans</name>
    <dbReference type="NCBI Taxonomy" id="1097667"/>
    <lineage>
        <taxon>Bacteria</taxon>
        <taxon>Bacillati</taxon>
        <taxon>Actinomycetota</taxon>
        <taxon>Thermoleophilia</taxon>
        <taxon>Solirubrobacterales</taxon>
        <taxon>Patulibacteraceae</taxon>
        <taxon>Patulibacter</taxon>
    </lineage>
</organism>